<dbReference type="EMBL" id="BSSQ01000008">
    <property type="protein sequence ID" value="GLX67622.1"/>
    <property type="molecule type" value="Genomic_DNA"/>
</dbReference>
<dbReference type="Proteomes" id="UP001157114">
    <property type="component" value="Unassembled WGS sequence"/>
</dbReference>
<dbReference type="InterPro" id="IPR007569">
    <property type="entry name" value="DUF559"/>
</dbReference>
<dbReference type="RefSeq" id="WP_284238378.1">
    <property type="nucleotide sequence ID" value="NZ_BSSQ01000008.1"/>
</dbReference>
<proteinExistence type="predicted"/>
<evidence type="ECO:0000259" key="1">
    <source>
        <dbReference type="Pfam" id="PF04480"/>
    </source>
</evidence>
<sequence>MRYELVRYIESFEHEAAVNGHYRGKLGKMELMFLEQVWGPAFQFQYEGLKAEHPFRDFKGGQRFVDFVYVRNGVRLAIEIDGFTTHARDLTPGEFNDHLERQNDLILSGWLVLRFSAWQVEHQAERCQRTIMQAIGYWWSRNYGVDSGNQNQLHEIKKSLIMQIALRHDGKVKPDDVARQFQVTSRTAVNWLHKLRDEGILECDSTAKRVSVYRLANYIP</sequence>
<dbReference type="Pfam" id="PF04480">
    <property type="entry name" value="DUF559"/>
    <property type="match status" value="1"/>
</dbReference>
<protein>
    <recommendedName>
        <fullName evidence="1">DUF559 domain-containing protein</fullName>
    </recommendedName>
</protein>
<gene>
    <name evidence="2" type="ORF">MU1_19670</name>
</gene>
<feature type="domain" description="DUF559" evidence="1">
    <location>
        <begin position="61"/>
        <end position="135"/>
    </location>
</feature>
<evidence type="ECO:0000313" key="3">
    <source>
        <dbReference type="Proteomes" id="UP001157114"/>
    </source>
</evidence>
<accession>A0ABQ6GDB3</accession>
<keyword evidence="3" id="KW-1185">Reference proteome</keyword>
<evidence type="ECO:0000313" key="2">
    <source>
        <dbReference type="EMBL" id="GLX67622.1"/>
    </source>
</evidence>
<dbReference type="Gene3D" id="3.40.960.10">
    <property type="entry name" value="VSR Endonuclease"/>
    <property type="match status" value="1"/>
</dbReference>
<reference evidence="2 3" key="1">
    <citation type="submission" date="2023-03" db="EMBL/GenBank/DDBJ databases">
        <title>Draft genome sequence of the bacteria which degrade cell wall of Tricholomamatutake.</title>
        <authorList>
            <person name="Konishi Y."/>
            <person name="Fukuta Y."/>
            <person name="Shirasaka N."/>
        </authorList>
    </citation>
    <scope>NUCLEOTIDE SEQUENCE [LARGE SCALE GENOMIC DNA]</scope>
    <source>
        <strain evidence="3">mu1</strain>
    </source>
</reference>
<organism evidence="2 3">
    <name type="scientific">Paenibacillus glycanilyticus</name>
    <dbReference type="NCBI Taxonomy" id="126569"/>
    <lineage>
        <taxon>Bacteria</taxon>
        <taxon>Bacillati</taxon>
        <taxon>Bacillota</taxon>
        <taxon>Bacilli</taxon>
        <taxon>Bacillales</taxon>
        <taxon>Paenibacillaceae</taxon>
        <taxon>Paenibacillus</taxon>
    </lineage>
</organism>
<name>A0ABQ6GDB3_9BACL</name>
<comment type="caution">
    <text evidence="2">The sequence shown here is derived from an EMBL/GenBank/DDBJ whole genome shotgun (WGS) entry which is preliminary data.</text>
</comment>